<dbReference type="PANTHER" id="PTHR30136">
    <property type="entry name" value="HELIX-TURN-HELIX TRANSCRIPTIONAL REGULATOR, ICLR FAMILY"/>
    <property type="match status" value="1"/>
</dbReference>
<dbReference type="InterPro" id="IPR005471">
    <property type="entry name" value="Tscrpt_reg_IclR_N"/>
</dbReference>
<dbReference type="EMBL" id="FNCF01000001">
    <property type="protein sequence ID" value="SDF67067.1"/>
    <property type="molecule type" value="Genomic_DNA"/>
</dbReference>
<dbReference type="PROSITE" id="PS51078">
    <property type="entry name" value="ICLR_ED"/>
    <property type="match status" value="1"/>
</dbReference>
<dbReference type="Pfam" id="PF09339">
    <property type="entry name" value="HTH_IclR"/>
    <property type="match status" value="1"/>
</dbReference>
<keyword evidence="3" id="KW-0804">Transcription</keyword>
<dbReference type="PROSITE" id="PS51077">
    <property type="entry name" value="HTH_ICLR"/>
    <property type="match status" value="1"/>
</dbReference>
<dbReference type="PANTHER" id="PTHR30136:SF24">
    <property type="entry name" value="HTH-TYPE TRANSCRIPTIONAL REPRESSOR ALLR"/>
    <property type="match status" value="1"/>
</dbReference>
<gene>
    <name evidence="6" type="ORF">SAMN05660324_0837</name>
</gene>
<dbReference type="Pfam" id="PF01614">
    <property type="entry name" value="IclR_C"/>
    <property type="match status" value="1"/>
</dbReference>
<dbReference type="InterPro" id="IPR029016">
    <property type="entry name" value="GAF-like_dom_sf"/>
</dbReference>
<dbReference type="GO" id="GO:0003677">
    <property type="term" value="F:DNA binding"/>
    <property type="evidence" value="ECO:0007669"/>
    <property type="project" value="UniProtKB-KW"/>
</dbReference>
<keyword evidence="2" id="KW-0238">DNA-binding</keyword>
<dbReference type="SMART" id="SM00346">
    <property type="entry name" value="HTH_ICLR"/>
    <property type="match status" value="1"/>
</dbReference>
<accession>A0A1G7MZG4</accession>
<dbReference type="Gene3D" id="3.30.450.40">
    <property type="match status" value="1"/>
</dbReference>
<dbReference type="GO" id="GO:0003700">
    <property type="term" value="F:DNA-binding transcription factor activity"/>
    <property type="evidence" value="ECO:0007669"/>
    <property type="project" value="TreeGrafter"/>
</dbReference>
<dbReference type="Gene3D" id="1.10.10.10">
    <property type="entry name" value="Winged helix-like DNA-binding domain superfamily/Winged helix DNA-binding domain"/>
    <property type="match status" value="1"/>
</dbReference>
<evidence type="ECO:0000313" key="7">
    <source>
        <dbReference type="Proteomes" id="UP000198863"/>
    </source>
</evidence>
<name>A0A1G7MZG4_9ACTN</name>
<keyword evidence="1" id="KW-0805">Transcription regulation</keyword>
<keyword evidence="7" id="KW-1185">Reference proteome</keyword>
<evidence type="ECO:0000256" key="3">
    <source>
        <dbReference type="ARBA" id="ARBA00023163"/>
    </source>
</evidence>
<organism evidence="6 7">
    <name type="scientific">Klenkia brasiliensis</name>
    <dbReference type="NCBI Taxonomy" id="333142"/>
    <lineage>
        <taxon>Bacteria</taxon>
        <taxon>Bacillati</taxon>
        <taxon>Actinomycetota</taxon>
        <taxon>Actinomycetes</taxon>
        <taxon>Geodermatophilales</taxon>
        <taxon>Geodermatophilaceae</taxon>
        <taxon>Klenkia</taxon>
    </lineage>
</organism>
<sequence length="246" mass="25935">MTRARSTVARAVSVVDAFRPGETVLGVSEIARRSGLHVATVSRLVAELVELGLLRRESDRRVGLGLRLWELGARASPALSLREVAMPLMEDLHAVVGQHTQLGVLDGDEVLFLERLSAPGAVVNYTRIAGRLPLHASSSGLVLLAHASRDLQGRTLAGPLRTFTPATIADGARLRSALDQVRREGVAFCPGHIHPDACGIAVPVRDPAGAVVAALAVIVPNDADARAQVPALRAAARGIGRQLPSR</sequence>
<feature type="domain" description="HTH iclR-type" evidence="4">
    <location>
        <begin position="5"/>
        <end position="66"/>
    </location>
</feature>
<evidence type="ECO:0000256" key="2">
    <source>
        <dbReference type="ARBA" id="ARBA00023125"/>
    </source>
</evidence>
<protein>
    <submittedName>
        <fullName evidence="6">Transcriptional regulator, IclR family</fullName>
    </submittedName>
</protein>
<dbReference type="RefSeq" id="WP_207507546.1">
    <property type="nucleotide sequence ID" value="NZ_FNCF01000001.1"/>
</dbReference>
<reference evidence="7" key="1">
    <citation type="submission" date="2016-10" db="EMBL/GenBank/DDBJ databases">
        <authorList>
            <person name="Varghese N."/>
            <person name="Submissions S."/>
        </authorList>
    </citation>
    <scope>NUCLEOTIDE SEQUENCE [LARGE SCALE GENOMIC DNA]</scope>
    <source>
        <strain evidence="7">DSM 44526</strain>
    </source>
</reference>
<dbReference type="InterPro" id="IPR014757">
    <property type="entry name" value="Tscrpt_reg_IclR_C"/>
</dbReference>
<dbReference type="SUPFAM" id="SSF46785">
    <property type="entry name" value="Winged helix' DNA-binding domain"/>
    <property type="match status" value="1"/>
</dbReference>
<evidence type="ECO:0000313" key="6">
    <source>
        <dbReference type="EMBL" id="SDF67067.1"/>
    </source>
</evidence>
<dbReference type="Proteomes" id="UP000198863">
    <property type="component" value="Unassembled WGS sequence"/>
</dbReference>
<feature type="domain" description="IclR-ED" evidence="5">
    <location>
        <begin position="67"/>
        <end position="245"/>
    </location>
</feature>
<evidence type="ECO:0000256" key="1">
    <source>
        <dbReference type="ARBA" id="ARBA00023015"/>
    </source>
</evidence>
<dbReference type="InterPro" id="IPR036390">
    <property type="entry name" value="WH_DNA-bd_sf"/>
</dbReference>
<dbReference type="InterPro" id="IPR050707">
    <property type="entry name" value="HTH_MetabolicPath_Reg"/>
</dbReference>
<dbReference type="GO" id="GO:0045892">
    <property type="term" value="P:negative regulation of DNA-templated transcription"/>
    <property type="evidence" value="ECO:0007669"/>
    <property type="project" value="TreeGrafter"/>
</dbReference>
<proteinExistence type="predicted"/>
<evidence type="ECO:0000259" key="4">
    <source>
        <dbReference type="PROSITE" id="PS51077"/>
    </source>
</evidence>
<dbReference type="SUPFAM" id="SSF55781">
    <property type="entry name" value="GAF domain-like"/>
    <property type="match status" value="1"/>
</dbReference>
<dbReference type="AlphaFoldDB" id="A0A1G7MZG4"/>
<evidence type="ECO:0000259" key="5">
    <source>
        <dbReference type="PROSITE" id="PS51078"/>
    </source>
</evidence>
<dbReference type="InterPro" id="IPR036388">
    <property type="entry name" value="WH-like_DNA-bd_sf"/>
</dbReference>